<proteinExistence type="predicted"/>
<evidence type="ECO:0000259" key="1">
    <source>
        <dbReference type="Pfam" id="PF06114"/>
    </source>
</evidence>
<dbReference type="Proteomes" id="UP000272846">
    <property type="component" value="Unassembled WGS sequence"/>
</dbReference>
<gene>
    <name evidence="2" type="ORF">D8888_11035</name>
</gene>
<dbReference type="PANTHER" id="PTHR43236">
    <property type="entry name" value="ANTITOXIN HIGA1"/>
    <property type="match status" value="1"/>
</dbReference>
<dbReference type="Gene3D" id="1.10.10.2910">
    <property type="match status" value="1"/>
</dbReference>
<dbReference type="InterPro" id="IPR010359">
    <property type="entry name" value="IrrE_HExxH"/>
</dbReference>
<name>A0AAE8K8X8_STRSA</name>
<sequence length="292" mass="34434">MNPIYRNIADFARKEIYQFIKLHNISLLSYSFETYFQAMKEKYNFKVLEHHIENDLISGITMIDSQGISISYEEDCIQERQNFTKCHELGHLVLKHNGNFFTESLANKTTQELEADYFASIILMPDIVLLTKIFYQKKSYQEVMHDLSVSNKALEVRLTQLFQHYTDITYPKAKGLVTSYRSGTAAKQKFLTLLDVIKDNIISNYEKIQVAATDRLKLLLDKKDFVTHKELPELKDQSFCQKVRRIFPDIKTWSKYDRGKTLWYAWNSKKMTEKEVQRAVNFALYDLQNKND</sequence>
<evidence type="ECO:0000313" key="3">
    <source>
        <dbReference type="Proteomes" id="UP000272846"/>
    </source>
</evidence>
<evidence type="ECO:0000313" key="2">
    <source>
        <dbReference type="EMBL" id="RSI06787.1"/>
    </source>
</evidence>
<dbReference type="InterPro" id="IPR052345">
    <property type="entry name" value="Rad_response_metalloprotease"/>
</dbReference>
<reference evidence="2 3" key="1">
    <citation type="submission" date="2018-11" db="EMBL/GenBank/DDBJ databases">
        <title>Species Designations Belie Phenotypic and Genotypic Heterogeneity in Oral Streptococci.</title>
        <authorList>
            <person name="Velsko I."/>
        </authorList>
    </citation>
    <scope>NUCLEOTIDE SEQUENCE [LARGE SCALE GENOMIC DNA]</scope>
    <source>
        <strain evidence="2 3">KLC04</strain>
    </source>
</reference>
<comment type="caution">
    <text evidence="2">The sequence shown here is derived from an EMBL/GenBank/DDBJ whole genome shotgun (WGS) entry which is preliminary data.</text>
</comment>
<dbReference type="Pfam" id="PF06114">
    <property type="entry name" value="Peptidase_M78"/>
    <property type="match status" value="1"/>
</dbReference>
<dbReference type="AlphaFoldDB" id="A0AAE8K8X8"/>
<accession>A0AAE8K8X8</accession>
<dbReference type="EMBL" id="RJMK01000010">
    <property type="protein sequence ID" value="RSI06787.1"/>
    <property type="molecule type" value="Genomic_DNA"/>
</dbReference>
<organism evidence="2 3">
    <name type="scientific">Streptococcus sanguinis</name>
    <dbReference type="NCBI Taxonomy" id="1305"/>
    <lineage>
        <taxon>Bacteria</taxon>
        <taxon>Bacillati</taxon>
        <taxon>Bacillota</taxon>
        <taxon>Bacilli</taxon>
        <taxon>Lactobacillales</taxon>
        <taxon>Streptococcaceae</taxon>
        <taxon>Streptococcus</taxon>
    </lineage>
</organism>
<protein>
    <recommendedName>
        <fullName evidence="1">IrrE N-terminal-like domain-containing protein</fullName>
    </recommendedName>
</protein>
<dbReference type="RefSeq" id="WP_125337905.1">
    <property type="nucleotide sequence ID" value="NZ_CP071420.1"/>
</dbReference>
<feature type="domain" description="IrrE N-terminal-like" evidence="1">
    <location>
        <begin position="78"/>
        <end position="159"/>
    </location>
</feature>
<dbReference type="PANTHER" id="PTHR43236:SF1">
    <property type="entry name" value="BLL7220 PROTEIN"/>
    <property type="match status" value="1"/>
</dbReference>